<dbReference type="InterPro" id="IPR003599">
    <property type="entry name" value="Ig_sub"/>
</dbReference>
<keyword evidence="3" id="KW-1015">Disulfide bond</keyword>
<feature type="transmembrane region" description="Helical" evidence="4">
    <location>
        <begin position="486"/>
        <end position="512"/>
    </location>
</feature>
<dbReference type="InterPro" id="IPR013783">
    <property type="entry name" value="Ig-like_fold"/>
</dbReference>
<feature type="domain" description="Ig-like" evidence="5">
    <location>
        <begin position="285"/>
        <end position="358"/>
    </location>
</feature>
<name>A0AAV4NVK6_CAEEX</name>
<dbReference type="InterPro" id="IPR007110">
    <property type="entry name" value="Ig-like_dom"/>
</dbReference>
<proteinExistence type="predicted"/>
<dbReference type="InterPro" id="IPR036116">
    <property type="entry name" value="FN3_sf"/>
</dbReference>
<evidence type="ECO:0000256" key="2">
    <source>
        <dbReference type="ARBA" id="ARBA00023136"/>
    </source>
</evidence>
<keyword evidence="8" id="KW-1185">Reference proteome</keyword>
<dbReference type="InterPro" id="IPR013162">
    <property type="entry name" value="CD80_C2-set"/>
</dbReference>
<comment type="subcellular location">
    <subcellularLocation>
        <location evidence="1">Membrane</location>
        <topology evidence="1">Single-pass membrane protein</topology>
    </subcellularLocation>
</comment>
<accession>A0AAV4NVK6</accession>
<dbReference type="Proteomes" id="UP001054945">
    <property type="component" value="Unassembled WGS sequence"/>
</dbReference>
<feature type="domain" description="Fibronectin type-III" evidence="6">
    <location>
        <begin position="380"/>
        <end position="476"/>
    </location>
</feature>
<reference evidence="7 8" key="1">
    <citation type="submission" date="2021-06" db="EMBL/GenBank/DDBJ databases">
        <title>Caerostris extrusa draft genome.</title>
        <authorList>
            <person name="Kono N."/>
            <person name="Arakawa K."/>
        </authorList>
    </citation>
    <scope>NUCLEOTIDE SEQUENCE [LARGE SCALE GENOMIC DNA]</scope>
</reference>
<dbReference type="PANTHER" id="PTHR23278">
    <property type="entry name" value="SIDESTEP PROTEIN"/>
    <property type="match status" value="1"/>
</dbReference>
<dbReference type="SMART" id="SM00060">
    <property type="entry name" value="FN3"/>
    <property type="match status" value="1"/>
</dbReference>
<dbReference type="CDD" id="cd00063">
    <property type="entry name" value="FN3"/>
    <property type="match status" value="1"/>
</dbReference>
<dbReference type="PANTHER" id="PTHR23278:SF19">
    <property type="entry name" value="OBSCURIN"/>
    <property type="match status" value="1"/>
</dbReference>
<evidence type="ECO:0000256" key="3">
    <source>
        <dbReference type="ARBA" id="ARBA00023157"/>
    </source>
</evidence>
<dbReference type="SUPFAM" id="SSF48726">
    <property type="entry name" value="Immunoglobulin"/>
    <property type="match status" value="3"/>
</dbReference>
<dbReference type="InterPro" id="IPR036179">
    <property type="entry name" value="Ig-like_dom_sf"/>
</dbReference>
<dbReference type="AlphaFoldDB" id="A0AAV4NVK6"/>
<gene>
    <name evidence="7" type="primary">Nphs1_4</name>
    <name evidence="7" type="ORF">CEXT_470041</name>
</gene>
<keyword evidence="4" id="KW-1133">Transmembrane helix</keyword>
<sequence>MILIVPPKNLTIRDNKNNTISGVIGPYEEGATVNLICEASGGRPTPNLSWWKGSTLLDDSDTPLGRGLVKNEIVLLDLQREDLLATLTCQARNTNLTIPVSKSVTIDLSLSPREVKIVTPRRPLSSGETLEVVCQTFGSRPPARLSWWIGQESLNSMAKETVSGDGNSTVSRLQFRPTSEEHGKLLICKAHNPETPDSALEDKWDLNVYFSPQLSLALGASQQYEHIREGSDVYFDCNIQANPPEPLLAAAERGQTPPGRYRCLATNSEGEGISEEAELMVQFSPVCISGQKRAYGVARHEEVNVTCEVDADPDDIQFRWMFNNTSETIDIITFTSTATQSIATYVPRSKMDYGTLSCWGRNSIGVQRQPCVFSIVPAGPPDPLQNCTLLSFSATSFMVNCTPGIDDGGMKPKFHLIAISLRDGKDSKNFSVVSDQPQFLIRGLNPGTTYQLVMYASNTKGLSTTIELLATTLFRAERRTGDEPPIAISAVLAVLMGLVGALVLLAIIIIFIMKSRSSSDNSGTFLQQAFCTNVISWMTLNLPHICHMFINDNHIPWYILVTLPDNIPFVTNRNALWRRNKRHVLPDGPMVTVYSPKNCLPKSCNLTAHHGIVRLKNTRIDC</sequence>
<evidence type="ECO:0000313" key="7">
    <source>
        <dbReference type="EMBL" id="GIX88927.1"/>
    </source>
</evidence>
<dbReference type="EMBL" id="BPLR01003807">
    <property type="protein sequence ID" value="GIX88927.1"/>
    <property type="molecule type" value="Genomic_DNA"/>
</dbReference>
<evidence type="ECO:0000256" key="4">
    <source>
        <dbReference type="SAM" id="Phobius"/>
    </source>
</evidence>
<feature type="domain" description="Ig-like" evidence="5">
    <location>
        <begin position="112"/>
        <end position="207"/>
    </location>
</feature>
<dbReference type="SUPFAM" id="SSF49265">
    <property type="entry name" value="Fibronectin type III"/>
    <property type="match status" value="1"/>
</dbReference>
<keyword evidence="4" id="KW-0812">Transmembrane</keyword>
<keyword evidence="2 4" id="KW-0472">Membrane</keyword>
<dbReference type="PROSITE" id="PS50835">
    <property type="entry name" value="IG_LIKE"/>
    <property type="match status" value="3"/>
</dbReference>
<protein>
    <submittedName>
        <fullName evidence="7">Nephrin</fullName>
    </submittedName>
</protein>
<dbReference type="PROSITE" id="PS50853">
    <property type="entry name" value="FN3"/>
    <property type="match status" value="1"/>
</dbReference>
<evidence type="ECO:0000259" key="6">
    <source>
        <dbReference type="PROSITE" id="PS50853"/>
    </source>
</evidence>
<comment type="caution">
    <text evidence="7">The sequence shown here is derived from an EMBL/GenBank/DDBJ whole genome shotgun (WGS) entry which is preliminary data.</text>
</comment>
<dbReference type="Gene3D" id="2.60.40.10">
    <property type="entry name" value="Immunoglobulins"/>
    <property type="match status" value="4"/>
</dbReference>
<dbReference type="InterPro" id="IPR003961">
    <property type="entry name" value="FN3_dom"/>
</dbReference>
<evidence type="ECO:0000259" key="5">
    <source>
        <dbReference type="PROSITE" id="PS50835"/>
    </source>
</evidence>
<feature type="domain" description="Ig-like" evidence="5">
    <location>
        <begin position="7"/>
        <end position="105"/>
    </location>
</feature>
<dbReference type="Pfam" id="PF08205">
    <property type="entry name" value="C2-set_2"/>
    <property type="match status" value="2"/>
</dbReference>
<dbReference type="SMART" id="SM00409">
    <property type="entry name" value="IG"/>
    <property type="match status" value="3"/>
</dbReference>
<dbReference type="GO" id="GO:0016020">
    <property type="term" value="C:membrane"/>
    <property type="evidence" value="ECO:0007669"/>
    <property type="project" value="UniProtKB-SubCell"/>
</dbReference>
<organism evidence="7 8">
    <name type="scientific">Caerostris extrusa</name>
    <name type="common">Bark spider</name>
    <name type="synonym">Caerostris bankana</name>
    <dbReference type="NCBI Taxonomy" id="172846"/>
    <lineage>
        <taxon>Eukaryota</taxon>
        <taxon>Metazoa</taxon>
        <taxon>Ecdysozoa</taxon>
        <taxon>Arthropoda</taxon>
        <taxon>Chelicerata</taxon>
        <taxon>Arachnida</taxon>
        <taxon>Araneae</taxon>
        <taxon>Araneomorphae</taxon>
        <taxon>Entelegynae</taxon>
        <taxon>Araneoidea</taxon>
        <taxon>Araneidae</taxon>
        <taxon>Caerostris</taxon>
    </lineage>
</organism>
<evidence type="ECO:0000256" key="1">
    <source>
        <dbReference type="ARBA" id="ARBA00004167"/>
    </source>
</evidence>
<evidence type="ECO:0000313" key="8">
    <source>
        <dbReference type="Proteomes" id="UP001054945"/>
    </source>
</evidence>